<gene>
    <name evidence="1" type="ORF">C1645_814166</name>
</gene>
<name>A0A397TG88_9GLOM</name>
<sequence>MTTSHPQTFSLNQQCLPFQWILHLQITLSLRKFTTKKKKKLRQEPEKVDPTEVVPTIVPTNMLINVSKHVSETPERFSSNEIISAHPILIPKEIIDITFNKIVNESINMIIDQLDSTHLSIPLPNPLKDQLSTRYQASLSSTGVLDKSHSFTPFHNSSSQINTSIRHPSPFL</sequence>
<keyword evidence="2" id="KW-1185">Reference proteome</keyword>
<accession>A0A397TG88</accession>
<protein>
    <submittedName>
        <fullName evidence="1">Uncharacterized protein</fullName>
    </submittedName>
</protein>
<dbReference type="Proteomes" id="UP000265703">
    <property type="component" value="Unassembled WGS sequence"/>
</dbReference>
<evidence type="ECO:0000313" key="2">
    <source>
        <dbReference type="Proteomes" id="UP000265703"/>
    </source>
</evidence>
<reference evidence="1 2" key="1">
    <citation type="submission" date="2018-06" db="EMBL/GenBank/DDBJ databases">
        <title>Comparative genomics reveals the genomic features of Rhizophagus irregularis, R. cerebriforme, R. diaphanum and Gigaspora rosea, and their symbiotic lifestyle signature.</title>
        <authorList>
            <person name="Morin E."/>
            <person name="San Clemente H."/>
            <person name="Chen E.C.H."/>
            <person name="De La Providencia I."/>
            <person name="Hainaut M."/>
            <person name="Kuo A."/>
            <person name="Kohler A."/>
            <person name="Murat C."/>
            <person name="Tang N."/>
            <person name="Roy S."/>
            <person name="Loubradou J."/>
            <person name="Henrissat B."/>
            <person name="Grigoriev I.V."/>
            <person name="Corradi N."/>
            <person name="Roux C."/>
            <person name="Martin F.M."/>
        </authorList>
    </citation>
    <scope>NUCLEOTIDE SEQUENCE [LARGE SCALE GENOMIC DNA]</scope>
    <source>
        <strain evidence="1 2">DAOM 227022</strain>
    </source>
</reference>
<comment type="caution">
    <text evidence="1">The sequence shown here is derived from an EMBL/GenBank/DDBJ whole genome shotgun (WGS) entry which is preliminary data.</text>
</comment>
<organism evidence="1 2">
    <name type="scientific">Glomus cerebriforme</name>
    <dbReference type="NCBI Taxonomy" id="658196"/>
    <lineage>
        <taxon>Eukaryota</taxon>
        <taxon>Fungi</taxon>
        <taxon>Fungi incertae sedis</taxon>
        <taxon>Mucoromycota</taxon>
        <taxon>Glomeromycotina</taxon>
        <taxon>Glomeromycetes</taxon>
        <taxon>Glomerales</taxon>
        <taxon>Glomeraceae</taxon>
        <taxon>Glomus</taxon>
    </lineage>
</organism>
<evidence type="ECO:0000313" key="1">
    <source>
        <dbReference type="EMBL" id="RIA97280.1"/>
    </source>
</evidence>
<dbReference type="EMBL" id="QKYT01000031">
    <property type="protein sequence ID" value="RIA97280.1"/>
    <property type="molecule type" value="Genomic_DNA"/>
</dbReference>
<proteinExistence type="predicted"/>
<dbReference type="AlphaFoldDB" id="A0A397TG88"/>